<name>A0ABT5SKI1_9MICO</name>
<protein>
    <submittedName>
        <fullName evidence="1">Uncharacterized protein</fullName>
    </submittedName>
</protein>
<dbReference type="RefSeq" id="WP_274264882.1">
    <property type="nucleotide sequence ID" value="NZ_JAQZCI010000004.1"/>
</dbReference>
<evidence type="ECO:0000313" key="2">
    <source>
        <dbReference type="Proteomes" id="UP001218170"/>
    </source>
</evidence>
<proteinExistence type="predicted"/>
<reference evidence="1 2" key="1">
    <citation type="submission" date="2023-02" db="EMBL/GenBank/DDBJ databases">
        <title>Study of novel species of the Microbacterium genus.</title>
        <authorList>
            <person name="Arroyo-Herrera I."/>
            <person name="Roman-Ponce B."/>
            <person name="Vasquez-Murrieta M.S."/>
        </authorList>
    </citation>
    <scope>NUCLEOTIDE SEQUENCE [LARGE SCALE GENOMIC DNA]</scope>
    <source>
        <strain evidence="1 2">NE1TT3</strain>
    </source>
</reference>
<dbReference type="Proteomes" id="UP001218170">
    <property type="component" value="Unassembled WGS sequence"/>
</dbReference>
<dbReference type="EMBL" id="JAQZCI010000004">
    <property type="protein sequence ID" value="MDD7963304.1"/>
    <property type="molecule type" value="Genomic_DNA"/>
</dbReference>
<keyword evidence="2" id="KW-1185">Reference proteome</keyword>
<organism evidence="1 2">
    <name type="scientific">Microbacterium thalli</name>
    <dbReference type="NCBI Taxonomy" id="3027921"/>
    <lineage>
        <taxon>Bacteria</taxon>
        <taxon>Bacillati</taxon>
        <taxon>Actinomycetota</taxon>
        <taxon>Actinomycetes</taxon>
        <taxon>Micrococcales</taxon>
        <taxon>Microbacteriaceae</taxon>
        <taxon>Microbacterium</taxon>
    </lineage>
</organism>
<gene>
    <name evidence="1" type="ORF">PUW80_13185</name>
</gene>
<sequence>MISASLIGGKTPPMVRVLASDTPAGVPWRMVGTDGVIVWVVPGGEGIGDGGQLTLFDNRSTGNRPIVYSLIVDGVSVDESNPVVVPFRDPMVIQSLDGQRAISVKYAGNELPQDFGSGQALFRVPGRARPVVRYGATSDVTGRIRFRLPVEQTEAVRELFAPGESLLFRTDGSLDDLPPVGVFAFGDISSVARSGSGKRLWQFSFTLVDDPYMDQRLGAFTWDYIDALQVQGTTVIRDGDAMEQLLAGLTWDEIDAFDWSVVT</sequence>
<evidence type="ECO:0000313" key="1">
    <source>
        <dbReference type="EMBL" id="MDD7963304.1"/>
    </source>
</evidence>
<comment type="caution">
    <text evidence="1">The sequence shown here is derived from an EMBL/GenBank/DDBJ whole genome shotgun (WGS) entry which is preliminary data.</text>
</comment>
<accession>A0ABT5SKI1</accession>